<dbReference type="SUPFAM" id="SSF56112">
    <property type="entry name" value="Protein kinase-like (PK-like)"/>
    <property type="match status" value="1"/>
</dbReference>
<dbReference type="PROSITE" id="PS00108">
    <property type="entry name" value="PROTEIN_KINASE_ST"/>
    <property type="match status" value="1"/>
</dbReference>
<comment type="caution">
    <text evidence="7">The sequence shown here is derived from an EMBL/GenBank/DDBJ whole genome shotgun (WGS) entry which is preliminary data.</text>
</comment>
<dbReference type="PANTHER" id="PTHR24353:SF37">
    <property type="entry name" value="CAMP-DEPENDENT PROTEIN KINASE CATALYTIC SUBUNIT PRKX"/>
    <property type="match status" value="1"/>
</dbReference>
<dbReference type="SMART" id="SM00220">
    <property type="entry name" value="S_TKc"/>
    <property type="match status" value="1"/>
</dbReference>
<keyword evidence="8" id="KW-1185">Reference proteome</keyword>
<evidence type="ECO:0000259" key="6">
    <source>
        <dbReference type="PROSITE" id="PS50011"/>
    </source>
</evidence>
<dbReference type="GO" id="GO:0005524">
    <property type="term" value="F:ATP binding"/>
    <property type="evidence" value="ECO:0007669"/>
    <property type="project" value="UniProtKB-KW"/>
</dbReference>
<dbReference type="GO" id="GO:0004691">
    <property type="term" value="F:cAMP-dependent protein kinase activity"/>
    <property type="evidence" value="ECO:0007669"/>
    <property type="project" value="TreeGrafter"/>
</dbReference>
<gene>
    <name evidence="7" type="ORF">TCIL3000_0_42070</name>
</gene>
<dbReference type="InterPro" id="IPR011009">
    <property type="entry name" value="Kinase-like_dom_sf"/>
</dbReference>
<evidence type="ECO:0000256" key="2">
    <source>
        <dbReference type="ARBA" id="ARBA00022679"/>
    </source>
</evidence>
<dbReference type="Gene3D" id="1.10.510.10">
    <property type="entry name" value="Transferase(Phosphotransferase) domain 1"/>
    <property type="match status" value="1"/>
</dbReference>
<evidence type="ECO:0000256" key="3">
    <source>
        <dbReference type="ARBA" id="ARBA00022741"/>
    </source>
</evidence>
<name>F9W8C6_TRYCI</name>
<reference evidence="7 8" key="2">
    <citation type="journal article" date="2012" name="Proc. Natl. Acad. Sci. U.S.A.">
        <title>Antigenic diversity is generated by distinct evolutionary mechanisms in African trypanosome species.</title>
        <authorList>
            <person name="Jackson A.P."/>
            <person name="Berry A."/>
            <person name="Aslett M."/>
            <person name="Allison H.C."/>
            <person name="Burton P."/>
            <person name="Vavrova-Anderson J."/>
            <person name="Brown R."/>
            <person name="Browne H."/>
            <person name="Corton N."/>
            <person name="Hauser H."/>
            <person name="Gamble J."/>
            <person name="Gilderthorp R."/>
            <person name="Marcello L."/>
            <person name="McQuillan J."/>
            <person name="Otto T.D."/>
            <person name="Quail M.A."/>
            <person name="Sanders M.J."/>
            <person name="van Tonder A."/>
            <person name="Ginger M.L."/>
            <person name="Field M.C."/>
            <person name="Barry J.D."/>
            <person name="Hertz-Fowler C."/>
            <person name="Berriman M."/>
        </authorList>
    </citation>
    <scope>NUCLEOTIDE SEQUENCE [LARGE SCALE GENOMIC DNA]</scope>
    <source>
        <strain evidence="7 8">IL3000</strain>
    </source>
</reference>
<dbReference type="VEuPathDB" id="TriTrypDB:TcIL3000_0_42070"/>
<evidence type="ECO:0000313" key="7">
    <source>
        <dbReference type="EMBL" id="CCD13458.1"/>
    </source>
</evidence>
<organism evidence="7 8">
    <name type="scientific">Trypanosoma congolense (strain IL3000)</name>
    <dbReference type="NCBI Taxonomy" id="1068625"/>
    <lineage>
        <taxon>Eukaryota</taxon>
        <taxon>Discoba</taxon>
        <taxon>Euglenozoa</taxon>
        <taxon>Kinetoplastea</taxon>
        <taxon>Metakinetoplastina</taxon>
        <taxon>Trypanosomatida</taxon>
        <taxon>Trypanosomatidae</taxon>
        <taxon>Trypanosoma</taxon>
        <taxon>Nannomonas</taxon>
    </lineage>
</organism>
<evidence type="ECO:0000313" key="8">
    <source>
        <dbReference type="Proteomes" id="UP000000702"/>
    </source>
</evidence>
<evidence type="ECO:0000256" key="5">
    <source>
        <dbReference type="ARBA" id="ARBA00022840"/>
    </source>
</evidence>
<keyword evidence="3" id="KW-0547">Nucleotide-binding</keyword>
<dbReference type="AlphaFoldDB" id="F9W8C6"/>
<proteinExistence type="predicted"/>
<dbReference type="Proteomes" id="UP000000702">
    <property type="component" value="Unassembled WGS sequence"/>
</dbReference>
<evidence type="ECO:0000256" key="4">
    <source>
        <dbReference type="ARBA" id="ARBA00022777"/>
    </source>
</evidence>
<dbReference type="Pfam" id="PF00069">
    <property type="entry name" value="Pkinase"/>
    <property type="match status" value="1"/>
</dbReference>
<evidence type="ECO:0000256" key="1">
    <source>
        <dbReference type="ARBA" id="ARBA00022527"/>
    </source>
</evidence>
<accession>F9W8C6</accession>
<keyword evidence="4" id="KW-0418">Kinase</keyword>
<dbReference type="PANTHER" id="PTHR24353">
    <property type="entry name" value="CYCLIC NUCLEOTIDE-DEPENDENT PROTEIN KINASE"/>
    <property type="match status" value="1"/>
</dbReference>
<dbReference type="PROSITE" id="PS50011">
    <property type="entry name" value="PROTEIN_KINASE_DOM"/>
    <property type="match status" value="1"/>
</dbReference>
<protein>
    <submittedName>
        <fullName evidence="7">WGS project CAEQ00000000 data, annotated contig 1728</fullName>
    </submittedName>
</protein>
<keyword evidence="2" id="KW-0808">Transferase</keyword>
<reference evidence="8" key="1">
    <citation type="submission" date="2011-07" db="EMBL/GenBank/DDBJ databases">
        <title>Divergent evolution of antigenic variation in African trypanosomes.</title>
        <authorList>
            <person name="Jackson A.P."/>
            <person name="Berry A."/>
            <person name="Allison H.C."/>
            <person name="Burton P."/>
            <person name="Anderson J."/>
            <person name="Aslett M."/>
            <person name="Brown R."/>
            <person name="Corton N."/>
            <person name="Harris D."/>
            <person name="Hauser H."/>
            <person name="Gamble J."/>
            <person name="Gilderthorp R."/>
            <person name="McQuillan J."/>
            <person name="Quail M.A."/>
            <person name="Sanders M."/>
            <person name="Van Tonder A."/>
            <person name="Ginger M.L."/>
            <person name="Donelson J.E."/>
            <person name="Field M.C."/>
            <person name="Barry J.D."/>
            <person name="Berriman M."/>
            <person name="Hertz-Fowler C."/>
        </authorList>
    </citation>
    <scope>NUCLEOTIDE SEQUENCE [LARGE SCALE GENOMIC DNA]</scope>
    <source>
        <strain evidence="8">IL3000</strain>
    </source>
</reference>
<feature type="domain" description="Protein kinase" evidence="6">
    <location>
        <begin position="1"/>
        <end position="315"/>
    </location>
</feature>
<keyword evidence="1" id="KW-0723">Serine/threonine-protein kinase</keyword>
<dbReference type="InterPro" id="IPR000719">
    <property type="entry name" value="Prot_kinase_dom"/>
</dbReference>
<dbReference type="EMBL" id="CAEQ01001162">
    <property type="protein sequence ID" value="CCD13458.1"/>
    <property type="molecule type" value="Genomic_DNA"/>
</dbReference>
<dbReference type="OMA" id="NCHARYT"/>
<keyword evidence="5" id="KW-0067">ATP-binding</keyword>
<dbReference type="InterPro" id="IPR008271">
    <property type="entry name" value="Ser/Thr_kinase_AS"/>
</dbReference>
<dbReference type="GO" id="GO:0005952">
    <property type="term" value="C:cAMP-dependent protein kinase complex"/>
    <property type="evidence" value="ECO:0007669"/>
    <property type="project" value="TreeGrafter"/>
</dbReference>
<sequence length="341" mass="38257">MSSDGRFDYTTRVTVLSRTIVYKQQTHPLYKEGPVALKVTASRHSTDTAWHPSLHEANVYKLLGPHPSIPDFVECVEDWFDTDCFQACDARAGRKCVPILVIQFVKAVPLERFLSSVCTIRWSVAMQILRQVVTVLEHVHSKGIVYRDLKLPNLILDRAGHVWLVDYASSIVVGSVDLAGDVTQHIGAPELYRPLSLCDGELSPPRLPFMTDFWAFGAFVLELLTCRPYLGSFSVRSFQLSQCELNEKVIEGVALAKVRYKGVFYDKKPKSNGCCSSKVLWESLTDLLMGLLQVNPADRLGYNGGWADVRGHSFMQNILTDAPTPFPEEYEDEVDELTLGL</sequence>